<accession>A0AAE1XR72</accession>
<dbReference type="EMBL" id="JACGWO010000010">
    <property type="protein sequence ID" value="KAK4416542.1"/>
    <property type="molecule type" value="Genomic_DNA"/>
</dbReference>
<dbReference type="AlphaFoldDB" id="A0AAE1XR72"/>
<reference evidence="2" key="2">
    <citation type="journal article" date="2024" name="Plant">
        <title>Genomic evolution and insights into agronomic trait innovations of Sesamum species.</title>
        <authorList>
            <person name="Miao H."/>
            <person name="Wang L."/>
            <person name="Qu L."/>
            <person name="Liu H."/>
            <person name="Sun Y."/>
            <person name="Le M."/>
            <person name="Wang Q."/>
            <person name="Wei S."/>
            <person name="Zheng Y."/>
            <person name="Lin W."/>
            <person name="Duan Y."/>
            <person name="Cao H."/>
            <person name="Xiong S."/>
            <person name="Wang X."/>
            <person name="Wei L."/>
            <person name="Li C."/>
            <person name="Ma Q."/>
            <person name="Ju M."/>
            <person name="Zhao R."/>
            <person name="Li G."/>
            <person name="Mu C."/>
            <person name="Tian Q."/>
            <person name="Mei H."/>
            <person name="Zhang T."/>
            <person name="Gao T."/>
            <person name="Zhang H."/>
        </authorList>
    </citation>
    <scope>NUCLEOTIDE SEQUENCE</scope>
    <source>
        <strain evidence="2">3651</strain>
    </source>
</reference>
<organism evidence="2 3">
    <name type="scientific">Sesamum alatum</name>
    <dbReference type="NCBI Taxonomy" id="300844"/>
    <lineage>
        <taxon>Eukaryota</taxon>
        <taxon>Viridiplantae</taxon>
        <taxon>Streptophyta</taxon>
        <taxon>Embryophyta</taxon>
        <taxon>Tracheophyta</taxon>
        <taxon>Spermatophyta</taxon>
        <taxon>Magnoliopsida</taxon>
        <taxon>eudicotyledons</taxon>
        <taxon>Gunneridae</taxon>
        <taxon>Pentapetalae</taxon>
        <taxon>asterids</taxon>
        <taxon>lamiids</taxon>
        <taxon>Lamiales</taxon>
        <taxon>Pedaliaceae</taxon>
        <taxon>Sesamum</taxon>
    </lineage>
</organism>
<proteinExistence type="predicted"/>
<gene>
    <name evidence="2" type="ORF">Salat_2479700</name>
</gene>
<keyword evidence="1" id="KW-0472">Membrane</keyword>
<keyword evidence="3" id="KW-1185">Reference proteome</keyword>
<evidence type="ECO:0000313" key="3">
    <source>
        <dbReference type="Proteomes" id="UP001293254"/>
    </source>
</evidence>
<comment type="caution">
    <text evidence="2">The sequence shown here is derived from an EMBL/GenBank/DDBJ whole genome shotgun (WGS) entry which is preliminary data.</text>
</comment>
<evidence type="ECO:0000256" key="1">
    <source>
        <dbReference type="SAM" id="Phobius"/>
    </source>
</evidence>
<dbReference type="PANTHER" id="PTHR31170">
    <property type="entry name" value="BNAC04G53230D PROTEIN"/>
    <property type="match status" value="1"/>
</dbReference>
<protein>
    <submittedName>
        <fullName evidence="2">Uncharacterized protein</fullName>
    </submittedName>
</protein>
<dbReference type="InterPro" id="IPR004158">
    <property type="entry name" value="DUF247_pln"/>
</dbReference>
<dbReference type="PANTHER" id="PTHR31170:SF17">
    <property type="match status" value="1"/>
</dbReference>
<sequence>MSGSDRPIGGLLTSSSVGLSVAKRIDNQICSLPYLLLFAEISHLPRYQELELVQAGCFHIKNRQSTRAAVRFLVQVHNSPQALKTAAFLDSITSLALSEEADWLNVRILVLDFYINLRIQMSEGSADSVIIHIHCQLDDLPSTPSTPTIFRVNGHLRHDKWDNVYDPEILAVGPYHRGISRLQNMQQHKYRYLKRFLKRKNEQSVERYVIAVAAMEKRARKCYAGPLDLEENAFVTMMLLDGFFLIELFRYSGFKHLIDADDPIFRHERILSQLHHDILLLENQLPFFVLNQLFNMTKTDEDPNDDLIALALHFFNGMFPNLSISRVLTRLPIKNIDHLCGLIHDVWCLPFTETISHTSNERDKWDNINSVSGLLEAGLKFRKAKGNNSPMDIKFVNGVLRIPELMIYDETESQFMNLIAYEQLLPDGERRYVSDYTFFMHCLINTSKDVELLRSRGIIENCLGNDEEVCVMFNRLGRNILTSSDFCYSQVFCSVNRHCQRRSKKWKANLRRNYFSSPWSIISFLAAFALLVLTFMQTTYTVLTYYNRKG</sequence>
<dbReference type="Pfam" id="PF03140">
    <property type="entry name" value="DUF247"/>
    <property type="match status" value="1"/>
</dbReference>
<keyword evidence="1" id="KW-0812">Transmembrane</keyword>
<evidence type="ECO:0000313" key="2">
    <source>
        <dbReference type="EMBL" id="KAK4416542.1"/>
    </source>
</evidence>
<keyword evidence="1" id="KW-1133">Transmembrane helix</keyword>
<name>A0AAE1XR72_9LAMI</name>
<reference evidence="2" key="1">
    <citation type="submission" date="2020-06" db="EMBL/GenBank/DDBJ databases">
        <authorList>
            <person name="Li T."/>
            <person name="Hu X."/>
            <person name="Zhang T."/>
            <person name="Song X."/>
            <person name="Zhang H."/>
            <person name="Dai N."/>
            <person name="Sheng W."/>
            <person name="Hou X."/>
            <person name="Wei L."/>
        </authorList>
    </citation>
    <scope>NUCLEOTIDE SEQUENCE</scope>
    <source>
        <strain evidence="2">3651</strain>
        <tissue evidence="2">Leaf</tissue>
    </source>
</reference>
<dbReference type="Proteomes" id="UP001293254">
    <property type="component" value="Unassembled WGS sequence"/>
</dbReference>
<feature type="transmembrane region" description="Helical" evidence="1">
    <location>
        <begin position="519"/>
        <end position="546"/>
    </location>
</feature>